<keyword evidence="2 5" id="KW-0690">Ribosome biogenesis</keyword>
<dbReference type="AlphaFoldDB" id="A0AAU4K337"/>
<accession>A0AAU4K337</accession>
<evidence type="ECO:0000256" key="3">
    <source>
        <dbReference type="ARBA" id="ARBA00022552"/>
    </source>
</evidence>
<comment type="domain">
    <text evidence="5">The PRC barrel domain binds ribosomal protein uS19.</text>
</comment>
<comment type="subcellular location">
    <subcellularLocation>
        <location evidence="5">Cytoplasm</location>
    </subcellularLocation>
</comment>
<evidence type="ECO:0000313" key="8">
    <source>
        <dbReference type="EMBL" id="WUM20401.1"/>
    </source>
</evidence>
<dbReference type="HAMAP" id="MF_00014">
    <property type="entry name" value="Ribosome_mat_RimM"/>
    <property type="match status" value="1"/>
</dbReference>
<evidence type="ECO:0000256" key="5">
    <source>
        <dbReference type="HAMAP-Rule" id="MF_00014"/>
    </source>
</evidence>
<evidence type="ECO:0000256" key="2">
    <source>
        <dbReference type="ARBA" id="ARBA00022517"/>
    </source>
</evidence>
<dbReference type="PANTHER" id="PTHR33692:SF1">
    <property type="entry name" value="RIBOSOME MATURATION FACTOR RIMM"/>
    <property type="match status" value="1"/>
</dbReference>
<dbReference type="GO" id="GO:0006364">
    <property type="term" value="P:rRNA processing"/>
    <property type="evidence" value="ECO:0007669"/>
    <property type="project" value="UniProtKB-UniRule"/>
</dbReference>
<dbReference type="Pfam" id="PF24986">
    <property type="entry name" value="PRC_RimM"/>
    <property type="match status" value="1"/>
</dbReference>
<reference evidence="8 9" key="1">
    <citation type="submission" date="2022-10" db="EMBL/GenBank/DDBJ databases">
        <title>The complete genomes of actinobacterial strains from the NBC collection.</title>
        <authorList>
            <person name="Joergensen T.S."/>
            <person name="Alvarez Arevalo M."/>
            <person name="Sterndorff E.B."/>
            <person name="Faurdal D."/>
            <person name="Vuksanovic O."/>
            <person name="Mourched A.-S."/>
            <person name="Charusanti P."/>
            <person name="Shaw S."/>
            <person name="Blin K."/>
            <person name="Weber T."/>
        </authorList>
    </citation>
    <scope>NUCLEOTIDE SEQUENCE [LARGE SCALE GENOMIC DNA]</scope>
    <source>
        <strain evidence="8 9">NBC_00319</strain>
    </source>
</reference>
<name>A0AAU4K337_9NOCA</name>
<comment type="similarity">
    <text evidence="5">Belongs to the RimM family.</text>
</comment>
<dbReference type="EMBL" id="CP108021">
    <property type="protein sequence ID" value="WUM20401.1"/>
    <property type="molecule type" value="Genomic_DNA"/>
</dbReference>
<feature type="domain" description="RimM N-terminal" evidence="6">
    <location>
        <begin position="4"/>
        <end position="87"/>
    </location>
</feature>
<dbReference type="RefSeq" id="WP_328857723.1">
    <property type="nucleotide sequence ID" value="NZ_CP108021.1"/>
</dbReference>
<organism evidence="8 9">
    <name type="scientific">Williamsia herbipolensis</name>
    <dbReference type="NCBI Taxonomy" id="1603258"/>
    <lineage>
        <taxon>Bacteria</taxon>
        <taxon>Bacillati</taxon>
        <taxon>Actinomycetota</taxon>
        <taxon>Actinomycetes</taxon>
        <taxon>Mycobacteriales</taxon>
        <taxon>Nocardiaceae</taxon>
        <taxon>Williamsia</taxon>
    </lineage>
</organism>
<keyword evidence="3 5" id="KW-0698">rRNA processing</keyword>
<dbReference type="Pfam" id="PF01782">
    <property type="entry name" value="RimM"/>
    <property type="match status" value="1"/>
</dbReference>
<dbReference type="SUPFAM" id="SSF50447">
    <property type="entry name" value="Translation proteins"/>
    <property type="match status" value="1"/>
</dbReference>
<dbReference type="NCBIfam" id="TIGR02273">
    <property type="entry name" value="16S_RimM"/>
    <property type="match status" value="1"/>
</dbReference>
<evidence type="ECO:0000259" key="6">
    <source>
        <dbReference type="Pfam" id="PF01782"/>
    </source>
</evidence>
<gene>
    <name evidence="5 8" type="primary">rimM</name>
    <name evidence="8" type="ORF">OG579_00645</name>
</gene>
<evidence type="ECO:0000256" key="4">
    <source>
        <dbReference type="ARBA" id="ARBA00023186"/>
    </source>
</evidence>
<dbReference type="GO" id="GO:0005737">
    <property type="term" value="C:cytoplasm"/>
    <property type="evidence" value="ECO:0007669"/>
    <property type="project" value="UniProtKB-SubCell"/>
</dbReference>
<dbReference type="InterPro" id="IPR002676">
    <property type="entry name" value="RimM_N"/>
</dbReference>
<keyword evidence="9" id="KW-1185">Reference proteome</keyword>
<dbReference type="Proteomes" id="UP001432128">
    <property type="component" value="Chromosome"/>
</dbReference>
<dbReference type="GO" id="GO:0042274">
    <property type="term" value="P:ribosomal small subunit biogenesis"/>
    <property type="evidence" value="ECO:0007669"/>
    <property type="project" value="UniProtKB-UniRule"/>
</dbReference>
<dbReference type="InterPro" id="IPR036976">
    <property type="entry name" value="RimM_N_sf"/>
</dbReference>
<dbReference type="Gene3D" id="2.40.30.60">
    <property type="entry name" value="RimM"/>
    <property type="match status" value="1"/>
</dbReference>
<dbReference type="InterPro" id="IPR011961">
    <property type="entry name" value="RimM"/>
</dbReference>
<evidence type="ECO:0000256" key="1">
    <source>
        <dbReference type="ARBA" id="ARBA00022490"/>
    </source>
</evidence>
<protein>
    <recommendedName>
        <fullName evidence="5">Ribosome maturation factor RimM</fullName>
    </recommendedName>
</protein>
<comment type="subunit">
    <text evidence="5">Binds ribosomal protein uS19.</text>
</comment>
<dbReference type="PANTHER" id="PTHR33692">
    <property type="entry name" value="RIBOSOME MATURATION FACTOR RIMM"/>
    <property type="match status" value="1"/>
</dbReference>
<dbReference type="GO" id="GO:0043022">
    <property type="term" value="F:ribosome binding"/>
    <property type="evidence" value="ECO:0007669"/>
    <property type="project" value="InterPro"/>
</dbReference>
<dbReference type="GO" id="GO:0005840">
    <property type="term" value="C:ribosome"/>
    <property type="evidence" value="ECO:0007669"/>
    <property type="project" value="InterPro"/>
</dbReference>
<dbReference type="Gene3D" id="2.30.30.240">
    <property type="entry name" value="PRC-barrel domain"/>
    <property type="match status" value="1"/>
</dbReference>
<comment type="function">
    <text evidence="5">An accessory protein needed during the final step in the assembly of 30S ribosomal subunit, possibly for assembly of the head region. Essential for efficient processing of 16S rRNA. May be needed both before and after RbfA during the maturation of 16S rRNA. It has affinity for free ribosomal 30S subunits but not for 70S ribosomes.</text>
</comment>
<dbReference type="InterPro" id="IPR009000">
    <property type="entry name" value="Transl_B-barrel_sf"/>
</dbReference>
<keyword evidence="1 5" id="KW-0963">Cytoplasm</keyword>
<dbReference type="SUPFAM" id="SSF50346">
    <property type="entry name" value="PRC-barrel domain"/>
    <property type="match status" value="1"/>
</dbReference>
<dbReference type="KEGG" id="whr:OG579_00645"/>
<evidence type="ECO:0000313" key="9">
    <source>
        <dbReference type="Proteomes" id="UP001432128"/>
    </source>
</evidence>
<keyword evidence="4 5" id="KW-0143">Chaperone</keyword>
<dbReference type="InterPro" id="IPR011033">
    <property type="entry name" value="PRC_barrel-like_sf"/>
</dbReference>
<proteinExistence type="inferred from homology"/>
<feature type="domain" description="Ribosome maturation factor RimM PRC barrel" evidence="7">
    <location>
        <begin position="102"/>
        <end position="167"/>
    </location>
</feature>
<sequence length="171" mass="18369">MDLVVGRIVKSHGVRGEVVVDVRTDDPDSRFADGSRLRGRLPKGGGEREFVVSGARDHGGRMLLRIDGVDDRGAADELRGVLFLIDTAAVDSGDDPDEFYDHELIGVPVTTVGGEPVGELTEILHLPGGDTLVVRTPQGREVLVPFVAEIVPTVTTERIEIDPPDGLLDLE</sequence>
<dbReference type="InterPro" id="IPR056792">
    <property type="entry name" value="PRC_RimM"/>
</dbReference>
<evidence type="ECO:0000259" key="7">
    <source>
        <dbReference type="Pfam" id="PF24986"/>
    </source>
</evidence>